<dbReference type="InterPro" id="IPR029039">
    <property type="entry name" value="Flavoprotein-like_sf"/>
</dbReference>
<reference evidence="4 5" key="1">
    <citation type="submission" date="2019-11" db="EMBL/GenBank/DDBJ databases">
        <title>Genome sequence of Moorella glycerini DSM11254.</title>
        <authorList>
            <person name="Poehlein A."/>
            <person name="Boeer T."/>
            <person name="Daniel R."/>
        </authorList>
    </citation>
    <scope>NUCLEOTIDE SEQUENCE [LARGE SCALE GENOMIC DNA]</scope>
    <source>
        <strain evidence="4 5">DSM 11254</strain>
    </source>
</reference>
<proteinExistence type="predicted"/>
<feature type="domain" description="NADPH-dependent FMN reductase-like" evidence="3">
    <location>
        <begin position="1"/>
        <end position="144"/>
    </location>
</feature>
<dbReference type="PANTHER" id="PTHR43278:SF2">
    <property type="entry name" value="IRON-SULFUR FLAVOPROTEIN"/>
    <property type="match status" value="1"/>
</dbReference>
<sequence>MKITGVVCTPRVGGNSEVLVRQALAGAAAAGAEGDIIFIRDKHIQPCDGCLNCSKTGSCHWRDDMEEIGEQLVASDGIVIGVPTYWTIGGLGVTFLDRVLPYFYAGRLANKVGAGIVVGARVAVDTVAGVLRRFFLYGHMHCVECICHYGTMPGDIAQNEYAMKQAWELGRLMVLFAANGNRYPEEFTIPFSSYIKKKYHVLPFRLPS</sequence>
<evidence type="ECO:0000256" key="2">
    <source>
        <dbReference type="ARBA" id="ARBA00022643"/>
    </source>
</evidence>
<dbReference type="Gene3D" id="3.40.50.360">
    <property type="match status" value="1"/>
</dbReference>
<dbReference type="GO" id="GO:0016491">
    <property type="term" value="F:oxidoreductase activity"/>
    <property type="evidence" value="ECO:0007669"/>
    <property type="project" value="InterPro"/>
</dbReference>
<dbReference type="Pfam" id="PF03358">
    <property type="entry name" value="FMN_red"/>
    <property type="match status" value="1"/>
</dbReference>
<dbReference type="EMBL" id="CP046244">
    <property type="protein sequence ID" value="QGP93168.1"/>
    <property type="molecule type" value="Genomic_DNA"/>
</dbReference>
<dbReference type="OrthoDB" id="9805976at2"/>
<name>A0A6I5ZU04_9FIRM</name>
<evidence type="ECO:0000313" key="4">
    <source>
        <dbReference type="EMBL" id="QGP93168.1"/>
    </source>
</evidence>
<dbReference type="InterPro" id="IPR005025">
    <property type="entry name" value="FMN_Rdtase-like_dom"/>
</dbReference>
<keyword evidence="2" id="KW-0288">FMN</keyword>
<dbReference type="Proteomes" id="UP000425916">
    <property type="component" value="Chromosome"/>
</dbReference>
<evidence type="ECO:0000256" key="1">
    <source>
        <dbReference type="ARBA" id="ARBA00022630"/>
    </source>
</evidence>
<accession>A0A6I5ZU04</accession>
<dbReference type="PANTHER" id="PTHR43278">
    <property type="entry name" value="NAD(P)H-DEPENDENT FMN-CONTAINING OXIDOREDUCTASE YWQN-RELATED"/>
    <property type="match status" value="1"/>
</dbReference>
<dbReference type="SUPFAM" id="SSF52218">
    <property type="entry name" value="Flavoproteins"/>
    <property type="match status" value="1"/>
</dbReference>
<evidence type="ECO:0000259" key="3">
    <source>
        <dbReference type="Pfam" id="PF03358"/>
    </source>
</evidence>
<keyword evidence="1" id="KW-0285">Flavoprotein</keyword>
<protein>
    <submittedName>
        <fullName evidence="4">NADPH-dependent FMN reductase</fullName>
    </submittedName>
</protein>
<dbReference type="AlphaFoldDB" id="A0A6I5ZU04"/>
<organism evidence="4 5">
    <name type="scientific">Neomoorella glycerini</name>
    <dbReference type="NCBI Taxonomy" id="55779"/>
    <lineage>
        <taxon>Bacteria</taxon>
        <taxon>Bacillati</taxon>
        <taxon>Bacillota</taxon>
        <taxon>Clostridia</taxon>
        <taxon>Neomoorellales</taxon>
        <taxon>Neomoorellaceae</taxon>
        <taxon>Neomoorella</taxon>
    </lineage>
</organism>
<keyword evidence="5" id="KW-1185">Reference proteome</keyword>
<dbReference type="InterPro" id="IPR051796">
    <property type="entry name" value="ISF_SsuE-like"/>
</dbReference>
<dbReference type="RefSeq" id="WP_156274412.1">
    <property type="nucleotide sequence ID" value="NZ_CP046244.1"/>
</dbReference>
<gene>
    <name evidence="4" type="ORF">MGLY_25680</name>
</gene>
<evidence type="ECO:0000313" key="5">
    <source>
        <dbReference type="Proteomes" id="UP000425916"/>
    </source>
</evidence>